<gene>
    <name evidence="1" type="ORF">LCGC14_1547880</name>
</gene>
<protein>
    <submittedName>
        <fullName evidence="1">Uncharacterized protein</fullName>
    </submittedName>
</protein>
<name>A0A0F9JC55_9ZZZZ</name>
<proteinExistence type="predicted"/>
<comment type="caution">
    <text evidence="1">The sequence shown here is derived from an EMBL/GenBank/DDBJ whole genome shotgun (WGS) entry which is preliminary data.</text>
</comment>
<sequence length="68" mass="7788">MEWISVKDRLPEMQSDINYYTECPEDYLNKRVLGGRYIGISGGMPMASTPGMSIVFSHWQYSPKAPKE</sequence>
<reference evidence="1" key="1">
    <citation type="journal article" date="2015" name="Nature">
        <title>Complex archaea that bridge the gap between prokaryotes and eukaryotes.</title>
        <authorList>
            <person name="Spang A."/>
            <person name="Saw J.H."/>
            <person name="Jorgensen S.L."/>
            <person name="Zaremba-Niedzwiedzka K."/>
            <person name="Martijn J."/>
            <person name="Lind A.E."/>
            <person name="van Eijk R."/>
            <person name="Schleper C."/>
            <person name="Guy L."/>
            <person name="Ettema T.J."/>
        </authorList>
    </citation>
    <scope>NUCLEOTIDE SEQUENCE</scope>
</reference>
<evidence type="ECO:0000313" key="1">
    <source>
        <dbReference type="EMBL" id="KKM59715.1"/>
    </source>
</evidence>
<accession>A0A0F9JC55</accession>
<dbReference type="AlphaFoldDB" id="A0A0F9JC55"/>
<organism evidence="1">
    <name type="scientific">marine sediment metagenome</name>
    <dbReference type="NCBI Taxonomy" id="412755"/>
    <lineage>
        <taxon>unclassified sequences</taxon>
        <taxon>metagenomes</taxon>
        <taxon>ecological metagenomes</taxon>
    </lineage>
</organism>
<dbReference type="EMBL" id="LAZR01011790">
    <property type="protein sequence ID" value="KKM59715.1"/>
    <property type="molecule type" value="Genomic_DNA"/>
</dbReference>